<organism evidence="1 2">
    <name type="scientific">Chitinimonas viridis</name>
    <dbReference type="NCBI Taxonomy" id="664880"/>
    <lineage>
        <taxon>Bacteria</taxon>
        <taxon>Pseudomonadati</taxon>
        <taxon>Pseudomonadota</taxon>
        <taxon>Betaproteobacteria</taxon>
        <taxon>Neisseriales</taxon>
        <taxon>Chitinibacteraceae</taxon>
        <taxon>Chitinimonas</taxon>
    </lineage>
</organism>
<gene>
    <name evidence="1" type="ORF">QWZ03_03285</name>
</gene>
<dbReference type="RefSeq" id="WP_290331430.1">
    <property type="nucleotide sequence ID" value="NZ_JAUFPU010000003.1"/>
</dbReference>
<keyword evidence="2" id="KW-1185">Reference proteome</keyword>
<comment type="caution">
    <text evidence="1">The sequence shown here is derived from an EMBL/GenBank/DDBJ whole genome shotgun (WGS) entry which is preliminary data.</text>
</comment>
<name>A0ABT8B0N8_9NEIS</name>
<sequence length="245" mass="27282">MSTQHTIEYSGSLLFRELPTIRYPELAAAWAQEGYGCEPMDAPEMLLAAFRGENAILLEPIVALDLNNHPDHYPAMAAMALDYDSTFLINHQAAYADFQRAAYEVPFTYRTLASYGKQTALLELARTLLGLRQAIDIEAVWLDHAGMLVGKQDLQEFTDYVNTQDGMPPEAVPYPLFFGVHYQQDGSGYTAWSRGLTELDHPEKFVHTASHTVLDTISLIFNSCMFIQAGCICQPGESLSCGQFV</sequence>
<protein>
    <submittedName>
        <fullName evidence="1">Uncharacterized protein</fullName>
    </submittedName>
</protein>
<evidence type="ECO:0000313" key="2">
    <source>
        <dbReference type="Proteomes" id="UP001180081"/>
    </source>
</evidence>
<accession>A0ABT8B0N8</accession>
<reference evidence="1" key="1">
    <citation type="journal article" date="2014" name="Int. J. Syst. Evol. Microbiol.">
        <title>Complete genome of a new Firmicutes species belonging to the dominant human colonic microbiota ('Ruminococcus bicirculans') reveals two chromosomes and a selective capacity to utilize plant glucans.</title>
        <authorList>
            <consortium name="NISC Comparative Sequencing Program"/>
            <person name="Wegmann U."/>
            <person name="Louis P."/>
            <person name="Goesmann A."/>
            <person name="Henrissat B."/>
            <person name="Duncan S.H."/>
            <person name="Flint H.J."/>
        </authorList>
    </citation>
    <scope>NUCLEOTIDE SEQUENCE</scope>
    <source>
        <strain evidence="1">CECT 7703</strain>
    </source>
</reference>
<reference evidence="1" key="2">
    <citation type="submission" date="2023-06" db="EMBL/GenBank/DDBJ databases">
        <authorList>
            <person name="Lucena T."/>
            <person name="Sun Q."/>
        </authorList>
    </citation>
    <scope>NUCLEOTIDE SEQUENCE</scope>
    <source>
        <strain evidence="1">CECT 7703</strain>
    </source>
</reference>
<proteinExistence type="predicted"/>
<evidence type="ECO:0000313" key="1">
    <source>
        <dbReference type="EMBL" id="MDN3575792.1"/>
    </source>
</evidence>
<dbReference type="EMBL" id="JAUFPU010000003">
    <property type="protein sequence ID" value="MDN3575792.1"/>
    <property type="molecule type" value="Genomic_DNA"/>
</dbReference>
<dbReference type="Proteomes" id="UP001180081">
    <property type="component" value="Unassembled WGS sequence"/>
</dbReference>